<dbReference type="InterPro" id="IPR001611">
    <property type="entry name" value="Leu-rich_rpt"/>
</dbReference>
<dbReference type="PROSITE" id="PS51450">
    <property type="entry name" value="LRR"/>
    <property type="match status" value="3"/>
</dbReference>
<dbReference type="SMART" id="SM00082">
    <property type="entry name" value="LRRCT"/>
    <property type="match status" value="1"/>
</dbReference>
<reference evidence="7 8" key="1">
    <citation type="submission" date="2021-06" db="EMBL/GenBank/DDBJ databases">
        <authorList>
            <person name="Palmer J.M."/>
        </authorList>
    </citation>
    <scope>NUCLEOTIDE SEQUENCE [LARGE SCALE GENOMIC DNA]</scope>
    <source>
        <strain evidence="7 8">XC_2019</strain>
        <tissue evidence="7">Muscle</tissue>
    </source>
</reference>
<evidence type="ECO:0000256" key="3">
    <source>
        <dbReference type="ARBA" id="ARBA00022737"/>
    </source>
</evidence>
<dbReference type="SMART" id="SM00364">
    <property type="entry name" value="LRR_BAC"/>
    <property type="match status" value="3"/>
</dbReference>
<keyword evidence="1" id="KW-0433">Leucine-rich repeat</keyword>
<dbReference type="EMBL" id="JAHRIN010042841">
    <property type="protein sequence ID" value="MEQ2206425.1"/>
    <property type="molecule type" value="Genomic_DNA"/>
</dbReference>
<dbReference type="Pfam" id="PF13855">
    <property type="entry name" value="LRR_8"/>
    <property type="match status" value="3"/>
</dbReference>
<evidence type="ECO:0000256" key="5">
    <source>
        <dbReference type="SAM" id="Phobius"/>
    </source>
</evidence>
<feature type="domain" description="LRRCT" evidence="6">
    <location>
        <begin position="387"/>
        <end position="440"/>
    </location>
</feature>
<dbReference type="PANTHER" id="PTHR24373:SF370">
    <property type="entry name" value="FISH-LIPS, ISOFORM E"/>
    <property type="match status" value="1"/>
</dbReference>
<dbReference type="InterPro" id="IPR032675">
    <property type="entry name" value="LRR_dom_sf"/>
</dbReference>
<evidence type="ECO:0000256" key="1">
    <source>
        <dbReference type="ARBA" id="ARBA00022614"/>
    </source>
</evidence>
<dbReference type="InterPro" id="IPR003591">
    <property type="entry name" value="Leu-rich_rpt_typical-subtyp"/>
</dbReference>
<dbReference type="SMART" id="SM00365">
    <property type="entry name" value="LRR_SD22"/>
    <property type="match status" value="6"/>
</dbReference>
<gene>
    <name evidence="7" type="ORF">XENOCAPTIV_029168</name>
</gene>
<evidence type="ECO:0000256" key="4">
    <source>
        <dbReference type="SAM" id="MobiDB-lite"/>
    </source>
</evidence>
<evidence type="ECO:0000313" key="8">
    <source>
        <dbReference type="Proteomes" id="UP001434883"/>
    </source>
</evidence>
<evidence type="ECO:0000313" key="7">
    <source>
        <dbReference type="EMBL" id="MEQ2206425.1"/>
    </source>
</evidence>
<name>A0ABV0RE39_9TELE</name>
<accession>A0ABV0RE39</accession>
<organism evidence="7 8">
    <name type="scientific">Xenoophorus captivus</name>
    <dbReference type="NCBI Taxonomy" id="1517983"/>
    <lineage>
        <taxon>Eukaryota</taxon>
        <taxon>Metazoa</taxon>
        <taxon>Chordata</taxon>
        <taxon>Craniata</taxon>
        <taxon>Vertebrata</taxon>
        <taxon>Euteleostomi</taxon>
        <taxon>Actinopterygii</taxon>
        <taxon>Neopterygii</taxon>
        <taxon>Teleostei</taxon>
        <taxon>Neoteleostei</taxon>
        <taxon>Acanthomorphata</taxon>
        <taxon>Ovalentaria</taxon>
        <taxon>Atherinomorphae</taxon>
        <taxon>Cyprinodontiformes</taxon>
        <taxon>Goodeidae</taxon>
        <taxon>Xenoophorus</taxon>
    </lineage>
</organism>
<keyword evidence="3" id="KW-0677">Repeat</keyword>
<feature type="compositionally biased region" description="Polar residues" evidence="4">
    <location>
        <begin position="460"/>
        <end position="487"/>
    </location>
</feature>
<keyword evidence="5" id="KW-0472">Membrane</keyword>
<dbReference type="InterPro" id="IPR000483">
    <property type="entry name" value="Cys-rich_flank_reg_C"/>
</dbReference>
<proteinExistence type="predicted"/>
<feature type="region of interest" description="Disordered" evidence="4">
    <location>
        <begin position="438"/>
        <end position="487"/>
    </location>
</feature>
<comment type="caution">
    <text evidence="7">The sequence shown here is derived from an EMBL/GenBank/DDBJ whole genome shotgun (WGS) entry which is preliminary data.</text>
</comment>
<sequence length="538" mass="61055">TKVHCNNLSDFPTTVPSSTTHIYLLNCSFNSLKHEDLTDFSDTLEEFVVSSTVLREVHPGTFNSTLNITMVGISKTELQDLPEMLFQRLQKLDSLILRMNKLFAIRPSWFSQSKELKYLDLSKNQINYVPVETFHALTKLQYLSIAWNTLTQLFSETFKGLSGLKILRLNKNLLKELPAGSLDGLVNLEELSLQDNLITDLHHDLFSKTPKLQKLFISNNRLTSLPHGILLNLPLLSQMSLYENNLESLGPGVFGPMALQQLWLYDNKLSRVDDDTFRNLTQLRLLVLSRNQISYVSDNAFRGLTRLGEVSLHTNRLTTLQARTFEELPSLVNISLENNFIASLPLGFLKGLNNLGEIDMRNNSLPNLQQDSLDVFTIAKDVLLQQNPWRCDKDIVPLRNWLKQHPSKVNQTLVVCETPFRLKDEMIAMLTDENLMPVSPTKEPVLTSTEKRRRLHTHPPKQSTPSSAIKTTLASQQENVTNSGQEGFKETINNSDILIALAVVSTVIISLVIIGCVCWKRNRRGNENISQRNHNSML</sequence>
<keyword evidence="2" id="KW-0732">Signal</keyword>
<protein>
    <recommendedName>
        <fullName evidence="6">LRRCT domain-containing protein</fullName>
    </recommendedName>
</protein>
<dbReference type="InterPro" id="IPR050328">
    <property type="entry name" value="Dev_Immune_Receptor"/>
</dbReference>
<dbReference type="PANTHER" id="PTHR24373">
    <property type="entry name" value="SLIT RELATED LEUCINE-RICH REPEAT NEURONAL PROTEIN"/>
    <property type="match status" value="1"/>
</dbReference>
<keyword evidence="5" id="KW-0812">Transmembrane</keyword>
<keyword evidence="8" id="KW-1185">Reference proteome</keyword>
<evidence type="ECO:0000259" key="6">
    <source>
        <dbReference type="SMART" id="SM00082"/>
    </source>
</evidence>
<evidence type="ECO:0000256" key="2">
    <source>
        <dbReference type="ARBA" id="ARBA00022729"/>
    </source>
</evidence>
<dbReference type="Proteomes" id="UP001434883">
    <property type="component" value="Unassembled WGS sequence"/>
</dbReference>
<feature type="non-terminal residue" evidence="7">
    <location>
        <position position="1"/>
    </location>
</feature>
<feature type="transmembrane region" description="Helical" evidence="5">
    <location>
        <begin position="497"/>
        <end position="519"/>
    </location>
</feature>
<dbReference type="Gene3D" id="3.80.10.10">
    <property type="entry name" value="Ribonuclease Inhibitor"/>
    <property type="match status" value="3"/>
</dbReference>
<dbReference type="SMART" id="SM00369">
    <property type="entry name" value="LRR_TYP"/>
    <property type="match status" value="12"/>
</dbReference>
<keyword evidence="5" id="KW-1133">Transmembrane helix</keyword>
<dbReference type="SUPFAM" id="SSF52058">
    <property type="entry name" value="L domain-like"/>
    <property type="match status" value="1"/>
</dbReference>